<evidence type="ECO:0000256" key="4">
    <source>
        <dbReference type="ARBA" id="ARBA00022989"/>
    </source>
</evidence>
<dbReference type="GO" id="GO:0016020">
    <property type="term" value="C:membrane"/>
    <property type="evidence" value="ECO:0007669"/>
    <property type="project" value="UniProtKB-SubCell"/>
</dbReference>
<feature type="transmembrane region" description="Helical" evidence="6">
    <location>
        <begin position="352"/>
        <end position="372"/>
    </location>
</feature>
<organism evidence="7 8">
    <name type="scientific">Lachnellula arida</name>
    <dbReference type="NCBI Taxonomy" id="1316785"/>
    <lineage>
        <taxon>Eukaryota</taxon>
        <taxon>Fungi</taxon>
        <taxon>Dikarya</taxon>
        <taxon>Ascomycota</taxon>
        <taxon>Pezizomycotina</taxon>
        <taxon>Leotiomycetes</taxon>
        <taxon>Helotiales</taxon>
        <taxon>Lachnaceae</taxon>
        <taxon>Lachnellula</taxon>
    </lineage>
</organism>
<evidence type="ECO:0000256" key="3">
    <source>
        <dbReference type="ARBA" id="ARBA00022692"/>
    </source>
</evidence>
<dbReference type="SUPFAM" id="SSF103473">
    <property type="entry name" value="MFS general substrate transporter"/>
    <property type="match status" value="1"/>
</dbReference>
<feature type="transmembrane region" description="Helical" evidence="6">
    <location>
        <begin position="324"/>
        <end position="345"/>
    </location>
</feature>
<sequence>MSKPSMEKATATPDVEIALTPTHTTTHDAKVAVPVDADKAANFILNTEGYAELSDEAEKRLKRKIDWVMVPMLFLVATLGAVDKVALGTAALYGLKKDNHLHGQQYSWLGSILSLGAIVGMPLSSFLIQRLPSAKYLCGCSIFWSAMCLMLPACRKFGGLAAVRFLMGSAEAIIVPGISLIIAGFYTKEEQPPRNALVFAAASSIVNVPKTAPLAIWQYLFLLTGSVSMLYSIIAFIYLPDDPMNARFLNAEERYQAVARLAANKTGIVNKTFKKDQAIEAILDPKTWILFFFNIAINIPNGGLTTFGAIIISGLGFSGVNASLLSMPTGVMSTLSAFVFSLIAAKWHNRRCLITIIACCIPIIGTAVVYALPRSNKGSQMVGLYLLYTYFGPYVVGISLAQANTAGHTKKTVVFAILYIGYAVGNLIGPQTFRASQAPAYTGGTIAMIVCYCVCIALISGYWAIALAQNRRADTRVTEQNEEIVDGFIDLTDQQQEGFRYTT</sequence>
<keyword evidence="2" id="KW-0813">Transport</keyword>
<feature type="transmembrane region" description="Helical" evidence="6">
    <location>
        <begin position="413"/>
        <end position="433"/>
    </location>
</feature>
<dbReference type="GO" id="GO:0022857">
    <property type="term" value="F:transmembrane transporter activity"/>
    <property type="evidence" value="ECO:0007669"/>
    <property type="project" value="InterPro"/>
</dbReference>
<feature type="transmembrane region" description="Helical" evidence="6">
    <location>
        <begin position="288"/>
        <end position="312"/>
    </location>
</feature>
<keyword evidence="3 6" id="KW-0812">Transmembrane</keyword>
<reference evidence="7 8" key="1">
    <citation type="submission" date="2018-05" db="EMBL/GenBank/DDBJ databases">
        <title>Whole genome sequencing for identification of molecular markers to develop diagnostic detection tools for the regulated plant pathogen Lachnellula willkommii.</title>
        <authorList>
            <person name="Giroux E."/>
            <person name="Bilodeau G."/>
        </authorList>
    </citation>
    <scope>NUCLEOTIDE SEQUENCE [LARGE SCALE GENOMIC DNA]</scope>
    <source>
        <strain evidence="7 8">CBS 203.66</strain>
    </source>
</reference>
<feature type="transmembrane region" description="Helical" evidence="6">
    <location>
        <begin position="216"/>
        <end position="239"/>
    </location>
</feature>
<dbReference type="PANTHER" id="PTHR43791">
    <property type="entry name" value="PERMEASE-RELATED"/>
    <property type="match status" value="1"/>
</dbReference>
<feature type="transmembrane region" description="Helical" evidence="6">
    <location>
        <begin position="384"/>
        <end position="401"/>
    </location>
</feature>
<dbReference type="EMBL" id="QGMF01000234">
    <property type="protein sequence ID" value="TVY17654.1"/>
    <property type="molecule type" value="Genomic_DNA"/>
</dbReference>
<evidence type="ECO:0000256" key="1">
    <source>
        <dbReference type="ARBA" id="ARBA00004141"/>
    </source>
</evidence>
<keyword evidence="4 6" id="KW-1133">Transmembrane helix</keyword>
<name>A0A8T9BCC1_9HELO</name>
<dbReference type="InterPro" id="IPR011701">
    <property type="entry name" value="MFS"/>
</dbReference>
<comment type="caution">
    <text evidence="7">The sequence shown here is derived from an EMBL/GenBank/DDBJ whole genome shotgun (WGS) entry which is preliminary data.</text>
</comment>
<feature type="transmembrane region" description="Helical" evidence="6">
    <location>
        <begin position="445"/>
        <end position="466"/>
    </location>
</feature>
<dbReference type="OrthoDB" id="6730379at2759"/>
<comment type="subcellular location">
    <subcellularLocation>
        <location evidence="1">Membrane</location>
        <topology evidence="1">Multi-pass membrane protein</topology>
    </subcellularLocation>
</comment>
<evidence type="ECO:0000256" key="5">
    <source>
        <dbReference type="ARBA" id="ARBA00023136"/>
    </source>
</evidence>
<feature type="transmembrane region" description="Helical" evidence="6">
    <location>
        <begin position="165"/>
        <end position="186"/>
    </location>
</feature>
<dbReference type="Proteomes" id="UP000469559">
    <property type="component" value="Unassembled WGS sequence"/>
</dbReference>
<gene>
    <name evidence="7" type="ORF">LARI1_G003509</name>
</gene>
<keyword evidence="5 6" id="KW-0472">Membrane</keyword>
<feature type="transmembrane region" description="Helical" evidence="6">
    <location>
        <begin position="106"/>
        <end position="128"/>
    </location>
</feature>
<dbReference type="AlphaFoldDB" id="A0A8T9BCC1"/>
<dbReference type="Pfam" id="PF07690">
    <property type="entry name" value="MFS_1"/>
    <property type="match status" value="1"/>
</dbReference>
<keyword evidence="8" id="KW-1185">Reference proteome</keyword>
<evidence type="ECO:0000256" key="2">
    <source>
        <dbReference type="ARBA" id="ARBA00022448"/>
    </source>
</evidence>
<accession>A0A8T9BCC1</accession>
<evidence type="ECO:0000256" key="6">
    <source>
        <dbReference type="SAM" id="Phobius"/>
    </source>
</evidence>
<protein>
    <submittedName>
        <fullName evidence="7">Putative transporter</fullName>
    </submittedName>
</protein>
<evidence type="ECO:0000313" key="8">
    <source>
        <dbReference type="Proteomes" id="UP000469559"/>
    </source>
</evidence>
<proteinExistence type="predicted"/>
<dbReference type="Gene3D" id="1.20.1250.20">
    <property type="entry name" value="MFS general substrate transporter like domains"/>
    <property type="match status" value="2"/>
</dbReference>
<dbReference type="PANTHER" id="PTHR43791:SF41">
    <property type="entry name" value="MAJOR FACILITATOR SUPERFAMILY (MFS) PROFILE DOMAIN-CONTAINING PROTEIN"/>
    <property type="match status" value="1"/>
</dbReference>
<evidence type="ECO:0000313" key="7">
    <source>
        <dbReference type="EMBL" id="TVY17654.1"/>
    </source>
</evidence>
<dbReference type="InterPro" id="IPR036259">
    <property type="entry name" value="MFS_trans_sf"/>
</dbReference>
<feature type="transmembrane region" description="Helical" evidence="6">
    <location>
        <begin position="68"/>
        <end position="94"/>
    </location>
</feature>